<dbReference type="Gene3D" id="3.40.50.150">
    <property type="entry name" value="Vaccinia Virus protein VP39"/>
    <property type="match status" value="1"/>
</dbReference>
<gene>
    <name evidence="6 8" type="primary">rsmH</name>
    <name evidence="8" type="ORF">I6H58_02155</name>
</gene>
<feature type="binding site" evidence="6">
    <location>
        <position position="131"/>
    </location>
    <ligand>
        <name>S-adenosyl-L-methionine</name>
        <dbReference type="ChEBI" id="CHEBI:59789"/>
    </ligand>
</feature>
<organism evidence="8 9">
    <name type="scientific">Rothia kristinae</name>
    <dbReference type="NCBI Taxonomy" id="37923"/>
    <lineage>
        <taxon>Bacteria</taxon>
        <taxon>Bacillati</taxon>
        <taxon>Actinomycetota</taxon>
        <taxon>Actinomycetes</taxon>
        <taxon>Micrococcales</taxon>
        <taxon>Micrococcaceae</taxon>
        <taxon>Rothia</taxon>
    </lineage>
</organism>
<evidence type="ECO:0000256" key="6">
    <source>
        <dbReference type="HAMAP-Rule" id="MF_01007"/>
    </source>
</evidence>
<reference evidence="8 9" key="1">
    <citation type="submission" date="2020-12" db="EMBL/GenBank/DDBJ databases">
        <title>FDA dAtabase for Regulatory Grade micrObial Sequences (FDA-ARGOS): Supporting development and validation of Infectious Disease Dx tests.</title>
        <authorList>
            <person name="Sproer C."/>
            <person name="Gronow S."/>
            <person name="Severitt S."/>
            <person name="Schroder I."/>
            <person name="Tallon L."/>
            <person name="Sadzewicz L."/>
            <person name="Zhao X."/>
            <person name="Boylan J."/>
            <person name="Ott S."/>
            <person name="Bowen H."/>
            <person name="Vavikolanu K."/>
            <person name="Mehta A."/>
            <person name="Aluvathingal J."/>
            <person name="Nadendla S."/>
            <person name="Lowell S."/>
            <person name="Myers T."/>
            <person name="Yan Y."/>
            <person name="Sichtig H."/>
        </authorList>
    </citation>
    <scope>NUCLEOTIDE SEQUENCE [LARGE SCALE GENOMIC DNA]</scope>
    <source>
        <strain evidence="8 9">FDAARGOS_1001</strain>
    </source>
</reference>
<keyword evidence="5 6" id="KW-0949">S-adenosyl-L-methionine</keyword>
<proteinExistence type="inferred from homology"/>
<dbReference type="SUPFAM" id="SSF53335">
    <property type="entry name" value="S-adenosyl-L-methionine-dependent methyltransferases"/>
    <property type="match status" value="1"/>
</dbReference>
<keyword evidence="4 6" id="KW-0808">Transferase</keyword>
<dbReference type="SUPFAM" id="SSF81799">
    <property type="entry name" value="Putative methyltransferase TM0872, insert domain"/>
    <property type="match status" value="1"/>
</dbReference>
<evidence type="ECO:0000313" key="8">
    <source>
        <dbReference type="EMBL" id="QQC59807.1"/>
    </source>
</evidence>
<evidence type="ECO:0000256" key="3">
    <source>
        <dbReference type="ARBA" id="ARBA00022603"/>
    </source>
</evidence>
<dbReference type="GO" id="GO:0071424">
    <property type="term" value="F:rRNA (cytosine-N4-)-methyltransferase activity"/>
    <property type="evidence" value="ECO:0007669"/>
    <property type="project" value="UniProtKB-UniRule"/>
</dbReference>
<dbReference type="GO" id="GO:0070475">
    <property type="term" value="P:rRNA base methylation"/>
    <property type="evidence" value="ECO:0007669"/>
    <property type="project" value="UniProtKB-UniRule"/>
</dbReference>
<feature type="binding site" evidence="6">
    <location>
        <position position="83"/>
    </location>
    <ligand>
        <name>S-adenosyl-L-methionine</name>
        <dbReference type="ChEBI" id="CHEBI:59789"/>
    </ligand>
</feature>
<dbReference type="InterPro" id="IPR029063">
    <property type="entry name" value="SAM-dependent_MTases_sf"/>
</dbReference>
<dbReference type="PANTHER" id="PTHR11265">
    <property type="entry name" value="S-ADENOSYL-METHYLTRANSFERASE MRAW"/>
    <property type="match status" value="1"/>
</dbReference>
<evidence type="ECO:0000256" key="5">
    <source>
        <dbReference type="ARBA" id="ARBA00022691"/>
    </source>
</evidence>
<feature type="binding site" evidence="6">
    <location>
        <position position="110"/>
    </location>
    <ligand>
        <name>S-adenosyl-L-methionine</name>
        <dbReference type="ChEBI" id="CHEBI:59789"/>
    </ligand>
</feature>
<dbReference type="AlphaFoldDB" id="A0A7T4T4M4"/>
<accession>A0A7T4T4M4</accession>
<dbReference type="EMBL" id="CP066078">
    <property type="protein sequence ID" value="QQC59807.1"/>
    <property type="molecule type" value="Genomic_DNA"/>
</dbReference>
<keyword evidence="3 6" id="KW-0489">Methyltransferase</keyword>
<feature type="compositionally biased region" description="Basic and acidic residues" evidence="7">
    <location>
        <begin position="335"/>
        <end position="347"/>
    </location>
</feature>
<evidence type="ECO:0000256" key="7">
    <source>
        <dbReference type="SAM" id="MobiDB-lite"/>
    </source>
</evidence>
<dbReference type="NCBIfam" id="TIGR00006">
    <property type="entry name" value="16S rRNA (cytosine(1402)-N(4))-methyltransferase RsmH"/>
    <property type="match status" value="1"/>
</dbReference>
<dbReference type="PANTHER" id="PTHR11265:SF0">
    <property type="entry name" value="12S RRNA N4-METHYLCYTIDINE METHYLTRANSFERASE"/>
    <property type="match status" value="1"/>
</dbReference>
<name>A0A7T4T4M4_9MICC</name>
<comment type="similarity">
    <text evidence="1 6">Belongs to the methyltransferase superfamily. RsmH family.</text>
</comment>
<evidence type="ECO:0000313" key="9">
    <source>
        <dbReference type="Proteomes" id="UP000595221"/>
    </source>
</evidence>
<dbReference type="Gene3D" id="1.10.150.170">
    <property type="entry name" value="Putative methyltransferase TM0872, insert domain"/>
    <property type="match status" value="1"/>
</dbReference>
<dbReference type="InterPro" id="IPR023397">
    <property type="entry name" value="SAM-dep_MeTrfase_MraW_recog"/>
</dbReference>
<dbReference type="Pfam" id="PF01795">
    <property type="entry name" value="Methyltransf_5"/>
    <property type="match status" value="1"/>
</dbReference>
<dbReference type="Proteomes" id="UP000595221">
    <property type="component" value="Chromosome"/>
</dbReference>
<comment type="function">
    <text evidence="6">Specifically methylates the N4 position of cytidine in position 1402 (C1402) of 16S rRNA.</text>
</comment>
<comment type="subcellular location">
    <subcellularLocation>
        <location evidence="6">Cytoplasm</location>
    </subcellularLocation>
</comment>
<feature type="binding site" evidence="6">
    <location>
        <begin position="64"/>
        <end position="66"/>
    </location>
    <ligand>
        <name>S-adenosyl-L-methionine</name>
        <dbReference type="ChEBI" id="CHEBI:59789"/>
    </ligand>
</feature>
<protein>
    <recommendedName>
        <fullName evidence="6">Ribosomal RNA small subunit methyltransferase H</fullName>
        <ecNumber evidence="6">2.1.1.199</ecNumber>
    </recommendedName>
    <alternativeName>
        <fullName evidence="6">16S rRNA m(4)C1402 methyltransferase</fullName>
    </alternativeName>
    <alternativeName>
        <fullName evidence="6">rRNA (cytosine-N(4)-)-methyltransferase RsmH</fullName>
    </alternativeName>
</protein>
<dbReference type="EC" id="2.1.1.199" evidence="6"/>
<dbReference type="GO" id="GO:0005737">
    <property type="term" value="C:cytoplasm"/>
    <property type="evidence" value="ECO:0007669"/>
    <property type="project" value="UniProtKB-SubCell"/>
</dbReference>
<feature type="region of interest" description="Disordered" evidence="7">
    <location>
        <begin position="1"/>
        <end position="29"/>
    </location>
</feature>
<evidence type="ECO:0000256" key="1">
    <source>
        <dbReference type="ARBA" id="ARBA00010396"/>
    </source>
</evidence>
<evidence type="ECO:0000256" key="2">
    <source>
        <dbReference type="ARBA" id="ARBA00022552"/>
    </source>
</evidence>
<dbReference type="InterPro" id="IPR002903">
    <property type="entry name" value="RsmH"/>
</dbReference>
<dbReference type="PIRSF" id="PIRSF004486">
    <property type="entry name" value="MraW"/>
    <property type="match status" value="1"/>
</dbReference>
<feature type="binding site" evidence="6">
    <location>
        <position position="138"/>
    </location>
    <ligand>
        <name>S-adenosyl-L-methionine</name>
        <dbReference type="ChEBI" id="CHEBI:59789"/>
    </ligand>
</feature>
<comment type="catalytic activity">
    <reaction evidence="6">
        <text>cytidine(1402) in 16S rRNA + S-adenosyl-L-methionine = N(4)-methylcytidine(1402) in 16S rRNA + S-adenosyl-L-homocysteine + H(+)</text>
        <dbReference type="Rhea" id="RHEA:42928"/>
        <dbReference type="Rhea" id="RHEA-COMP:10286"/>
        <dbReference type="Rhea" id="RHEA-COMP:10287"/>
        <dbReference type="ChEBI" id="CHEBI:15378"/>
        <dbReference type="ChEBI" id="CHEBI:57856"/>
        <dbReference type="ChEBI" id="CHEBI:59789"/>
        <dbReference type="ChEBI" id="CHEBI:74506"/>
        <dbReference type="ChEBI" id="CHEBI:82748"/>
        <dbReference type="EC" id="2.1.1.199"/>
    </reaction>
</comment>
<keyword evidence="6" id="KW-0963">Cytoplasm</keyword>
<keyword evidence="2 6" id="KW-0698">rRNA processing</keyword>
<evidence type="ECO:0000256" key="4">
    <source>
        <dbReference type="ARBA" id="ARBA00022679"/>
    </source>
</evidence>
<dbReference type="HAMAP" id="MF_01007">
    <property type="entry name" value="16SrRNA_methyltr_H"/>
    <property type="match status" value="1"/>
</dbReference>
<sequence length="347" mass="38411">MRRHPTGGADAGRWTQMAQERECPERSDARRRHVPVLLDRCLDLLAPALEGPNPVVVDATLGMGGHTEALLTRFPRLSVLGIDRDPQAHALAGARLAGFGERFRPVRAVYDEIPEVLAERGIDRVDGVLFDLGVSSLQLDERERGFAYSYDAPLDMRMNAEDELTAAHIVNTYDESHLRRILREWGEERYAGRIAQALVAVRQKTPFSRTGELVEVVTRAVPAAAQRSGGHPAKRTFQALRIEVNAELEVLQRAVPAALRAIRVGGRVAALSYHSLEDRIVKKAMASLAVSRAPKGFPVELEEHRPELRILTRGAEPPSPEEIDANPRAASARLRAAERIRDPRTTP</sequence>
<feature type="region of interest" description="Disordered" evidence="7">
    <location>
        <begin position="308"/>
        <end position="347"/>
    </location>
</feature>
<feature type="compositionally biased region" description="Basic and acidic residues" evidence="7">
    <location>
        <begin position="19"/>
        <end position="28"/>
    </location>
</feature>